<feature type="transmembrane region" description="Helical" evidence="1">
    <location>
        <begin position="47"/>
        <end position="65"/>
    </location>
</feature>
<gene>
    <name evidence="2" type="ORF">UFOPK2788_00591</name>
</gene>
<protein>
    <submittedName>
        <fullName evidence="2">Unannotated protein</fullName>
    </submittedName>
</protein>
<reference evidence="2" key="1">
    <citation type="submission" date="2020-05" db="EMBL/GenBank/DDBJ databases">
        <authorList>
            <person name="Chiriac C."/>
            <person name="Salcher M."/>
            <person name="Ghai R."/>
            <person name="Kavagutti S V."/>
        </authorList>
    </citation>
    <scope>NUCLEOTIDE SEQUENCE</scope>
</reference>
<dbReference type="AlphaFoldDB" id="A0A6J6SR48"/>
<keyword evidence="1" id="KW-1133">Transmembrane helix</keyword>
<keyword evidence="1" id="KW-0472">Membrane</keyword>
<organism evidence="2">
    <name type="scientific">freshwater metagenome</name>
    <dbReference type="NCBI Taxonomy" id="449393"/>
    <lineage>
        <taxon>unclassified sequences</taxon>
        <taxon>metagenomes</taxon>
        <taxon>ecological metagenomes</taxon>
    </lineage>
</organism>
<evidence type="ECO:0000256" key="1">
    <source>
        <dbReference type="SAM" id="Phobius"/>
    </source>
</evidence>
<accession>A0A6J6SR48</accession>
<keyword evidence="1" id="KW-0812">Transmembrane</keyword>
<sequence>MKRKLFSGLVALGLVILPSTTFADEHGRNGPEHSITEAHEGIEGGELFAAGAGLVLALGLAFAIGRRSRKKD</sequence>
<proteinExistence type="predicted"/>
<evidence type="ECO:0000313" key="2">
    <source>
        <dbReference type="EMBL" id="CAB4737486.1"/>
    </source>
</evidence>
<name>A0A6J6SR48_9ZZZZ</name>
<dbReference type="EMBL" id="CAEZYV010000073">
    <property type="protein sequence ID" value="CAB4737486.1"/>
    <property type="molecule type" value="Genomic_DNA"/>
</dbReference>